<organism evidence="2 3">
    <name type="scientific">Polyplax serrata</name>
    <name type="common">Common mouse louse</name>
    <dbReference type="NCBI Taxonomy" id="468196"/>
    <lineage>
        <taxon>Eukaryota</taxon>
        <taxon>Metazoa</taxon>
        <taxon>Ecdysozoa</taxon>
        <taxon>Arthropoda</taxon>
        <taxon>Hexapoda</taxon>
        <taxon>Insecta</taxon>
        <taxon>Pterygota</taxon>
        <taxon>Neoptera</taxon>
        <taxon>Paraneoptera</taxon>
        <taxon>Psocodea</taxon>
        <taxon>Troctomorpha</taxon>
        <taxon>Phthiraptera</taxon>
        <taxon>Anoplura</taxon>
        <taxon>Polyplacidae</taxon>
        <taxon>Polyplax</taxon>
    </lineage>
</organism>
<feature type="compositionally biased region" description="Basic and acidic residues" evidence="1">
    <location>
        <begin position="91"/>
        <end position="100"/>
    </location>
</feature>
<accession>A0ABR1AV21</accession>
<dbReference type="EMBL" id="JAWJWF010000045">
    <property type="protein sequence ID" value="KAK6627770.1"/>
    <property type="molecule type" value="Genomic_DNA"/>
</dbReference>
<gene>
    <name evidence="2" type="ORF">RUM44_010249</name>
</gene>
<dbReference type="Proteomes" id="UP001359485">
    <property type="component" value="Unassembled WGS sequence"/>
</dbReference>
<keyword evidence="3" id="KW-1185">Reference proteome</keyword>
<sequence length="126" mass="14106">MAATLTLLQGVEEADRPTLTEIDNGSRTEESVHTFNNGDTRQREPGMLLRIICETGGSRGAKLTTNSPVRETQRRGGTEDSTEGHRRRQQKRTEEGEPELRTFRSNGSKCFVPKRKCTRHTTGCCV</sequence>
<protein>
    <submittedName>
        <fullName evidence="2">Uncharacterized protein</fullName>
    </submittedName>
</protein>
<evidence type="ECO:0000313" key="3">
    <source>
        <dbReference type="Proteomes" id="UP001359485"/>
    </source>
</evidence>
<feature type="region of interest" description="Disordered" evidence="1">
    <location>
        <begin position="1"/>
        <end position="100"/>
    </location>
</feature>
<reference evidence="2 3" key="1">
    <citation type="submission" date="2023-09" db="EMBL/GenBank/DDBJ databases">
        <title>Genomes of two closely related lineages of the louse Polyplax serrata with different host specificities.</title>
        <authorList>
            <person name="Martinu J."/>
            <person name="Tarabai H."/>
            <person name="Stefka J."/>
            <person name="Hypsa V."/>
        </authorList>
    </citation>
    <scope>NUCLEOTIDE SEQUENCE [LARGE SCALE GENOMIC DNA]</scope>
    <source>
        <strain evidence="2">98ZLc_SE</strain>
    </source>
</reference>
<evidence type="ECO:0000256" key="1">
    <source>
        <dbReference type="SAM" id="MobiDB-lite"/>
    </source>
</evidence>
<evidence type="ECO:0000313" key="2">
    <source>
        <dbReference type="EMBL" id="KAK6627770.1"/>
    </source>
</evidence>
<name>A0ABR1AV21_POLSC</name>
<feature type="compositionally biased region" description="Basic and acidic residues" evidence="1">
    <location>
        <begin position="71"/>
        <end position="84"/>
    </location>
</feature>
<feature type="compositionally biased region" description="Basic and acidic residues" evidence="1">
    <location>
        <begin position="13"/>
        <end position="32"/>
    </location>
</feature>
<comment type="caution">
    <text evidence="2">The sequence shown here is derived from an EMBL/GenBank/DDBJ whole genome shotgun (WGS) entry which is preliminary data.</text>
</comment>
<proteinExistence type="predicted"/>